<evidence type="ECO:0000256" key="4">
    <source>
        <dbReference type="ARBA" id="ARBA00022692"/>
    </source>
</evidence>
<evidence type="ECO:0000256" key="9">
    <source>
        <dbReference type="ARBA" id="ARBA00034846"/>
    </source>
</evidence>
<dbReference type="InterPro" id="IPR019164">
    <property type="entry name" value="TMEM147"/>
</dbReference>
<comment type="similarity">
    <text evidence="8">Belongs to the TMEM147 family.</text>
</comment>
<proteinExistence type="inferred from homology"/>
<evidence type="ECO:0000256" key="6">
    <source>
        <dbReference type="ARBA" id="ARBA00022989"/>
    </source>
</evidence>
<feature type="transmembrane region" description="Helical" evidence="11">
    <location>
        <begin position="31"/>
        <end position="52"/>
    </location>
</feature>
<dbReference type="PANTHER" id="PTHR12869:SF0">
    <property type="entry name" value="BOS COMPLEX SUBUNIT TMEM147"/>
    <property type="match status" value="1"/>
</dbReference>
<keyword evidence="5" id="KW-0256">Endoplasmic reticulum</keyword>
<keyword evidence="12" id="KW-1185">Reference proteome</keyword>
<evidence type="ECO:0000256" key="5">
    <source>
        <dbReference type="ARBA" id="ARBA00022824"/>
    </source>
</evidence>
<reference evidence="13" key="1">
    <citation type="submission" date="2025-08" db="UniProtKB">
        <authorList>
            <consortium name="RefSeq"/>
        </authorList>
    </citation>
    <scope>IDENTIFICATION</scope>
    <source>
        <tissue evidence="13">Whole Larva</tissue>
    </source>
</reference>
<sequence>MTLYHFGNCVALIYVPYYLTYKYSGLSEYGAFWKCIQAGMIYMFTQLCKMLVLATFFPDNDADIGSDLLGEFLKATVDIADLVGLYFVLSGIPGKGHSKVLTAGIGWATAEVILSRALLLWVGARGAEFDWKYIQKCLESNIFLIQHISSATLIWLWSRHDLKTNLKPIVTALLIFTAYKGLMLDILLKVLMTGPWMMLVIKALVTLATGGFTLTIYAGLAQAIGIF</sequence>
<dbReference type="Proteomes" id="UP000695000">
    <property type="component" value="Unplaced"/>
</dbReference>
<evidence type="ECO:0000313" key="12">
    <source>
        <dbReference type="Proteomes" id="UP000695000"/>
    </source>
</evidence>
<dbReference type="RefSeq" id="XP_017768728.1">
    <property type="nucleotide sequence ID" value="XM_017913239.1"/>
</dbReference>
<gene>
    <name evidence="13" type="primary">LOC108556920</name>
</gene>
<evidence type="ECO:0000256" key="10">
    <source>
        <dbReference type="ARBA" id="ARBA00034899"/>
    </source>
</evidence>
<evidence type="ECO:0000256" key="8">
    <source>
        <dbReference type="ARBA" id="ARBA00034739"/>
    </source>
</evidence>
<feature type="transmembrane region" description="Helical" evidence="11">
    <location>
        <begin position="142"/>
        <end position="158"/>
    </location>
</feature>
<dbReference type="Pfam" id="PF09767">
    <property type="entry name" value="DUF2053"/>
    <property type="match status" value="1"/>
</dbReference>
<dbReference type="GeneID" id="108556920"/>
<evidence type="ECO:0000256" key="7">
    <source>
        <dbReference type="ARBA" id="ARBA00023136"/>
    </source>
</evidence>
<feature type="transmembrane region" description="Helical" evidence="11">
    <location>
        <begin position="196"/>
        <end position="220"/>
    </location>
</feature>
<keyword evidence="7 11" id="KW-0472">Membrane</keyword>
<organism evidence="12 13">
    <name type="scientific">Nicrophorus vespilloides</name>
    <name type="common">Boreal carrion beetle</name>
    <dbReference type="NCBI Taxonomy" id="110193"/>
    <lineage>
        <taxon>Eukaryota</taxon>
        <taxon>Metazoa</taxon>
        <taxon>Ecdysozoa</taxon>
        <taxon>Arthropoda</taxon>
        <taxon>Hexapoda</taxon>
        <taxon>Insecta</taxon>
        <taxon>Pterygota</taxon>
        <taxon>Neoptera</taxon>
        <taxon>Endopterygota</taxon>
        <taxon>Coleoptera</taxon>
        <taxon>Polyphaga</taxon>
        <taxon>Staphyliniformia</taxon>
        <taxon>Silphidae</taxon>
        <taxon>Nicrophorinae</taxon>
        <taxon>Nicrophorus</taxon>
    </lineage>
</organism>
<name>A0ABM1M2C8_NICVS</name>
<keyword evidence="4 11" id="KW-0812">Transmembrane</keyword>
<comment type="subcellular location">
    <subcellularLocation>
        <location evidence="2">Cell membrane</location>
        <topology evidence="2">Multi-pass membrane protein</topology>
    </subcellularLocation>
    <subcellularLocation>
        <location evidence="1">Endoplasmic reticulum membrane</location>
        <topology evidence="1">Multi-pass membrane protein</topology>
    </subcellularLocation>
</comment>
<feature type="transmembrane region" description="Helical" evidence="11">
    <location>
        <begin position="101"/>
        <end position="122"/>
    </location>
</feature>
<evidence type="ECO:0000256" key="3">
    <source>
        <dbReference type="ARBA" id="ARBA00022475"/>
    </source>
</evidence>
<protein>
    <recommendedName>
        <fullName evidence="9">BOS complex subunit TMEM147</fullName>
    </recommendedName>
    <alternativeName>
        <fullName evidence="10">Transmembrane protein 147</fullName>
    </alternativeName>
</protein>
<feature type="transmembrane region" description="Helical" evidence="11">
    <location>
        <begin position="170"/>
        <end position="190"/>
    </location>
</feature>
<evidence type="ECO:0000256" key="2">
    <source>
        <dbReference type="ARBA" id="ARBA00004651"/>
    </source>
</evidence>
<evidence type="ECO:0000256" key="11">
    <source>
        <dbReference type="SAM" id="Phobius"/>
    </source>
</evidence>
<evidence type="ECO:0000313" key="13">
    <source>
        <dbReference type="RefSeq" id="XP_017768728.1"/>
    </source>
</evidence>
<evidence type="ECO:0000256" key="1">
    <source>
        <dbReference type="ARBA" id="ARBA00004477"/>
    </source>
</evidence>
<keyword evidence="6 11" id="KW-1133">Transmembrane helix</keyword>
<accession>A0ABM1M2C8</accession>
<keyword evidence="3" id="KW-1003">Cell membrane</keyword>
<dbReference type="PANTHER" id="PTHR12869">
    <property type="entry name" value="SMALL SEVEN TRANSMEMBRANE DOMAIN-CONTAINING PROTEIN"/>
    <property type="match status" value="1"/>
</dbReference>